<reference evidence="1" key="1">
    <citation type="submission" date="2019-01" db="EMBL/GenBank/DDBJ databases">
        <title>Draft genome sequences of three monokaryotic isolates of the white-rot basidiomycete fungus Dichomitus squalens.</title>
        <authorList>
            <consortium name="DOE Joint Genome Institute"/>
            <person name="Lopez S.C."/>
            <person name="Andreopoulos B."/>
            <person name="Pangilinan J."/>
            <person name="Lipzen A."/>
            <person name="Riley R."/>
            <person name="Ahrendt S."/>
            <person name="Ng V."/>
            <person name="Barry K."/>
            <person name="Daum C."/>
            <person name="Grigoriev I.V."/>
            <person name="Hilden K.S."/>
            <person name="Makela M.R."/>
            <person name="de Vries R.P."/>
        </authorList>
    </citation>
    <scope>NUCLEOTIDE SEQUENCE [LARGE SCALE GENOMIC DNA]</scope>
    <source>
        <strain evidence="1">OM18370.1</strain>
    </source>
</reference>
<dbReference type="AlphaFoldDB" id="A0A4Q9M8A9"/>
<accession>A0A4Q9M8A9</accession>
<organism evidence="1">
    <name type="scientific">Dichomitus squalens</name>
    <dbReference type="NCBI Taxonomy" id="114155"/>
    <lineage>
        <taxon>Eukaryota</taxon>
        <taxon>Fungi</taxon>
        <taxon>Dikarya</taxon>
        <taxon>Basidiomycota</taxon>
        <taxon>Agaricomycotina</taxon>
        <taxon>Agaricomycetes</taxon>
        <taxon>Polyporales</taxon>
        <taxon>Polyporaceae</taxon>
        <taxon>Dichomitus</taxon>
    </lineage>
</organism>
<dbReference type="Proteomes" id="UP000292957">
    <property type="component" value="Unassembled WGS sequence"/>
</dbReference>
<evidence type="ECO:0000313" key="1">
    <source>
        <dbReference type="EMBL" id="TBU21856.1"/>
    </source>
</evidence>
<sequence>MGSMSHLLCMLVHPRCLEFIFDAAKSAEECDSEEEPLGRPRAHGPLRPHCDVRIAFIRALFLHQLRDYYCDLCITVVARSPCRNTQFIQWVAKSIYWRASTPTLSSPQFAPAFLRFRFGFIYTGTLVLCQTTFDTLRRFRHHAIGDLPRSQHFMTRLQLVLLRR</sequence>
<name>A0A4Q9M8A9_9APHY</name>
<proteinExistence type="predicted"/>
<gene>
    <name evidence="1" type="ORF">BD311DRAFT_179431</name>
</gene>
<protein>
    <submittedName>
        <fullName evidence="1">Uncharacterized protein</fullName>
    </submittedName>
</protein>
<dbReference type="EMBL" id="ML143571">
    <property type="protein sequence ID" value="TBU21856.1"/>
    <property type="molecule type" value="Genomic_DNA"/>
</dbReference>